<keyword evidence="1" id="KW-0812">Transmembrane</keyword>
<evidence type="ECO:0000313" key="2">
    <source>
        <dbReference type="EMBL" id="QHU08520.1"/>
    </source>
</evidence>
<reference evidence="2" key="1">
    <citation type="journal article" date="2020" name="Nature">
        <title>Giant virus diversity and host interactions through global metagenomics.</title>
        <authorList>
            <person name="Schulz F."/>
            <person name="Roux S."/>
            <person name="Paez-Espino D."/>
            <person name="Jungbluth S."/>
            <person name="Walsh D.A."/>
            <person name="Denef V.J."/>
            <person name="McMahon K.D."/>
            <person name="Konstantinidis K.T."/>
            <person name="Eloe-Fadrosh E.A."/>
            <person name="Kyrpides N.C."/>
            <person name="Woyke T."/>
        </authorList>
    </citation>
    <scope>NUCLEOTIDE SEQUENCE</scope>
    <source>
        <strain evidence="2">GVMAG-S-1062768-28</strain>
    </source>
</reference>
<dbReference type="AlphaFoldDB" id="A0A6C0JUY7"/>
<organism evidence="2">
    <name type="scientific">viral metagenome</name>
    <dbReference type="NCBI Taxonomy" id="1070528"/>
    <lineage>
        <taxon>unclassified sequences</taxon>
        <taxon>metagenomes</taxon>
        <taxon>organismal metagenomes</taxon>
    </lineage>
</organism>
<accession>A0A6C0JUY7</accession>
<evidence type="ECO:0000256" key="1">
    <source>
        <dbReference type="SAM" id="Phobius"/>
    </source>
</evidence>
<sequence length="120" mass="13147">MYERELLIGLIIFVVIGFVVYLMMPKVPKAGNAVVGTPIQGYGIGLRSNTPMDIINGTSSIQEAQYLGGYAPPSGTIYGSNAEMYPQPNLYPVNYYVNTGTAEPWYVSGSFWQPQKPFGI</sequence>
<feature type="transmembrane region" description="Helical" evidence="1">
    <location>
        <begin position="6"/>
        <end position="24"/>
    </location>
</feature>
<dbReference type="EMBL" id="MN740697">
    <property type="protein sequence ID" value="QHU08520.1"/>
    <property type="molecule type" value="Genomic_DNA"/>
</dbReference>
<name>A0A6C0JUY7_9ZZZZ</name>
<protein>
    <submittedName>
        <fullName evidence="2">Uncharacterized protein</fullName>
    </submittedName>
</protein>
<proteinExistence type="predicted"/>
<keyword evidence="1" id="KW-1133">Transmembrane helix</keyword>
<keyword evidence="1" id="KW-0472">Membrane</keyword>